<dbReference type="Proteomes" id="UP000694388">
    <property type="component" value="Unplaced"/>
</dbReference>
<proteinExistence type="predicted"/>
<organism evidence="3 4">
    <name type="scientific">Eptatretus burgeri</name>
    <name type="common">Inshore hagfish</name>
    <dbReference type="NCBI Taxonomy" id="7764"/>
    <lineage>
        <taxon>Eukaryota</taxon>
        <taxon>Metazoa</taxon>
        <taxon>Chordata</taxon>
        <taxon>Craniata</taxon>
        <taxon>Vertebrata</taxon>
        <taxon>Cyclostomata</taxon>
        <taxon>Myxini</taxon>
        <taxon>Myxiniformes</taxon>
        <taxon>Myxinidae</taxon>
        <taxon>Eptatretinae</taxon>
        <taxon>Eptatretus</taxon>
    </lineage>
</organism>
<dbReference type="GO" id="GO:0007165">
    <property type="term" value="P:signal transduction"/>
    <property type="evidence" value="ECO:0007669"/>
    <property type="project" value="InterPro"/>
</dbReference>
<dbReference type="Ensembl" id="ENSEBUT00000027229.1">
    <property type="protein sequence ID" value="ENSEBUP00000026653.1"/>
    <property type="gene ID" value="ENSEBUG00000016416.1"/>
</dbReference>
<reference evidence="3" key="1">
    <citation type="submission" date="2025-08" db="UniProtKB">
        <authorList>
            <consortium name="Ensembl"/>
        </authorList>
    </citation>
    <scope>IDENTIFICATION</scope>
</reference>
<keyword evidence="4" id="KW-1185">Reference proteome</keyword>
<evidence type="ECO:0000256" key="1">
    <source>
        <dbReference type="SAM" id="MobiDB-lite"/>
    </source>
</evidence>
<dbReference type="Pfam" id="PF02196">
    <property type="entry name" value="RBD"/>
    <property type="match status" value="1"/>
</dbReference>
<evidence type="ECO:0000313" key="3">
    <source>
        <dbReference type="Ensembl" id="ENSEBUP00000026653.1"/>
    </source>
</evidence>
<accession>A0A8C4R8X6</accession>
<sequence>MSSNASSNPNSTASDNEKMEEMKVKGVRRHFTHVPERDWFTLQIDVDGYRTAEVIPVASHKHIRDALNQVLCRKHLNMEQLEVFLDGSSTPLPLDFDCFLLRGQRAVVRAKAWGQSRSKHTRKIRTLPLLRFLKTQNLNNSNRYGSACISHQPNSSQLPLQEDTALNVSKEGDHGSVSHEMDSSVQNEVKPDEDSRVIPDLGEMQQLVCYWFD</sequence>
<protein>
    <recommendedName>
        <fullName evidence="2">RBD domain-containing protein</fullName>
    </recommendedName>
</protein>
<feature type="region of interest" description="Disordered" evidence="1">
    <location>
        <begin position="170"/>
        <end position="193"/>
    </location>
</feature>
<dbReference type="AlphaFoldDB" id="A0A8C4R8X6"/>
<dbReference type="Gene3D" id="3.10.20.90">
    <property type="entry name" value="Phosphatidylinositol 3-kinase Catalytic Subunit, Chain A, domain 1"/>
    <property type="match status" value="1"/>
</dbReference>
<feature type="region of interest" description="Disordered" evidence="1">
    <location>
        <begin position="1"/>
        <end position="20"/>
    </location>
</feature>
<evidence type="ECO:0000313" key="4">
    <source>
        <dbReference type="Proteomes" id="UP000694388"/>
    </source>
</evidence>
<name>A0A8C4R8X6_EPTBU</name>
<dbReference type="InterPro" id="IPR029071">
    <property type="entry name" value="Ubiquitin-like_domsf"/>
</dbReference>
<dbReference type="InterPro" id="IPR003116">
    <property type="entry name" value="RBD_dom"/>
</dbReference>
<dbReference type="SUPFAM" id="SSF54236">
    <property type="entry name" value="Ubiquitin-like"/>
    <property type="match status" value="1"/>
</dbReference>
<feature type="domain" description="RBD" evidence="2">
    <location>
        <begin position="54"/>
        <end position="104"/>
    </location>
</feature>
<evidence type="ECO:0000259" key="2">
    <source>
        <dbReference type="Pfam" id="PF02196"/>
    </source>
</evidence>
<feature type="compositionally biased region" description="Low complexity" evidence="1">
    <location>
        <begin position="1"/>
        <end position="14"/>
    </location>
</feature>
<reference evidence="3" key="2">
    <citation type="submission" date="2025-09" db="UniProtKB">
        <authorList>
            <consortium name="Ensembl"/>
        </authorList>
    </citation>
    <scope>IDENTIFICATION</scope>
</reference>
<feature type="compositionally biased region" description="Basic and acidic residues" evidence="1">
    <location>
        <begin position="170"/>
        <end position="182"/>
    </location>
</feature>